<dbReference type="KEGG" id="slc:SL103_25725"/>
<evidence type="ECO:0000256" key="1">
    <source>
        <dbReference type="SAM" id="MobiDB-lite"/>
    </source>
</evidence>
<reference evidence="2 3" key="1">
    <citation type="submission" date="2016-09" db="EMBL/GenBank/DDBJ databases">
        <title>Complete genome sequencing of Streptomyces lydicus 103 and metabolic pathways analysis of antibiotic biosynthesis.</title>
        <authorList>
            <person name="Jia N."/>
            <person name="Ding M.-Z."/>
            <person name="Gao F."/>
            <person name="Yuan Y.-J."/>
        </authorList>
    </citation>
    <scope>NUCLEOTIDE SEQUENCE [LARGE SCALE GENOMIC DNA]</scope>
    <source>
        <strain evidence="2 3">103</strain>
    </source>
</reference>
<dbReference type="OrthoDB" id="4199139at2"/>
<proteinExistence type="predicted"/>
<accession>A0A1D7VQY9</accession>
<keyword evidence="3" id="KW-1185">Reference proteome</keyword>
<gene>
    <name evidence="2" type="ORF">SL103_25725</name>
</gene>
<sequence length="152" mass="15657">MVAGPRVVVIAAGEGVRSARAARLAAHYGVPRMPAVDVLLDRHALPADGYVVDSSPHLLDRVAGSGGLLPALAFADLVVLLRDAGWSGADETCRLLRYYEARGVLVGFPPQVADQEVIEAVDAALRGRTAPDPPAPPEPGEVCRAGPGPGGP</sequence>
<evidence type="ECO:0000313" key="2">
    <source>
        <dbReference type="EMBL" id="AOP49190.1"/>
    </source>
</evidence>
<dbReference type="AlphaFoldDB" id="A0A1D7VQY9"/>
<dbReference type="RefSeq" id="WP_069571306.1">
    <property type="nucleotide sequence ID" value="NZ_CP017157.1"/>
</dbReference>
<name>A0A1D7VQY9_9ACTN</name>
<protein>
    <submittedName>
        <fullName evidence="2">Uncharacterized protein</fullName>
    </submittedName>
</protein>
<dbReference type="Proteomes" id="UP000094094">
    <property type="component" value="Chromosome"/>
</dbReference>
<dbReference type="EMBL" id="CP017157">
    <property type="protein sequence ID" value="AOP49190.1"/>
    <property type="molecule type" value="Genomic_DNA"/>
</dbReference>
<organism evidence="2 3">
    <name type="scientific">Streptomyces lydicus</name>
    <dbReference type="NCBI Taxonomy" id="47763"/>
    <lineage>
        <taxon>Bacteria</taxon>
        <taxon>Bacillati</taxon>
        <taxon>Actinomycetota</taxon>
        <taxon>Actinomycetes</taxon>
        <taxon>Kitasatosporales</taxon>
        <taxon>Streptomycetaceae</taxon>
        <taxon>Streptomyces</taxon>
    </lineage>
</organism>
<evidence type="ECO:0000313" key="3">
    <source>
        <dbReference type="Proteomes" id="UP000094094"/>
    </source>
</evidence>
<feature type="region of interest" description="Disordered" evidence="1">
    <location>
        <begin position="126"/>
        <end position="152"/>
    </location>
</feature>